<dbReference type="EMBL" id="CP073100">
    <property type="protein sequence ID" value="QUE53072.1"/>
    <property type="molecule type" value="Genomic_DNA"/>
</dbReference>
<dbReference type="InterPro" id="IPR029058">
    <property type="entry name" value="AB_hydrolase_fold"/>
</dbReference>
<feature type="chain" id="PRO_5038090217" description="Poly(3-hydroxybutyrate) depolymerase" evidence="2">
    <location>
        <begin position="19"/>
        <end position="314"/>
    </location>
</feature>
<name>A0A975J325_9BACT</name>
<evidence type="ECO:0000256" key="2">
    <source>
        <dbReference type="SAM" id="SignalP"/>
    </source>
</evidence>
<gene>
    <name evidence="3" type="ORF">KBB96_09290</name>
</gene>
<evidence type="ECO:0000313" key="4">
    <source>
        <dbReference type="Proteomes" id="UP000676169"/>
    </source>
</evidence>
<dbReference type="RefSeq" id="WP_211634416.1">
    <property type="nucleotide sequence ID" value="NZ_CP073100.1"/>
</dbReference>
<proteinExistence type="predicted"/>
<dbReference type="KEGG" id="lamb:KBB96_09290"/>
<dbReference type="SUPFAM" id="SSF53474">
    <property type="entry name" value="alpha/beta-Hydrolases"/>
    <property type="match status" value="1"/>
</dbReference>
<dbReference type="Gene3D" id="3.40.50.1820">
    <property type="entry name" value="alpha/beta hydrolase"/>
    <property type="match status" value="1"/>
</dbReference>
<protein>
    <recommendedName>
        <fullName evidence="5">Poly(3-hydroxybutyrate) depolymerase</fullName>
    </recommendedName>
</protein>
<evidence type="ECO:0000256" key="1">
    <source>
        <dbReference type="ARBA" id="ARBA00022729"/>
    </source>
</evidence>
<dbReference type="Proteomes" id="UP000676169">
    <property type="component" value="Chromosome"/>
</dbReference>
<sequence length="314" mass="34411">MKTLLSCILLLALSRAGAAPVEMNSTLDGLGYLPDAARKAPTLPMGSTRAKVSKAGSFSQRDEKQAGFTVGMDAFAWAGTLQADGNEMRWRLFAPTVTGNVRCPLVVFLHGLGEAGADNTAQFKHDEFLVFAQPAIQRACPAYVLAPQHARGESWGGPVVEQPRFQLRMLVALIDQLRVKFPVDLSRIYIVGLSSGAGGVIDAVTLYPDVFAAGVAISNTHGSPYMIAERRRKPSPVWFFINDGESQPILDNAKTLPDAMARWGSDIRLTVADKRAGHAAWQWSFFHPDLLPWLFRQQLSVRPSYFEAADRARK</sequence>
<reference evidence="3" key="1">
    <citation type="submission" date="2021-04" db="EMBL/GenBank/DDBJ databases">
        <title>Luteolibacter sp. 32A isolated from the skin of an Anderson's salamander (Ambystoma andersonii).</title>
        <authorList>
            <person name="Spergser J."/>
            <person name="Busse H.-J."/>
        </authorList>
    </citation>
    <scope>NUCLEOTIDE SEQUENCE</scope>
    <source>
        <strain evidence="3">32A</strain>
    </source>
</reference>
<evidence type="ECO:0000313" key="3">
    <source>
        <dbReference type="EMBL" id="QUE53072.1"/>
    </source>
</evidence>
<feature type="signal peptide" evidence="2">
    <location>
        <begin position="1"/>
        <end position="18"/>
    </location>
</feature>
<dbReference type="InterPro" id="IPR050955">
    <property type="entry name" value="Plant_Biomass_Hydrol_Est"/>
</dbReference>
<keyword evidence="4" id="KW-1185">Reference proteome</keyword>
<organism evidence="3 4">
    <name type="scientific">Luteolibacter ambystomatis</name>
    <dbReference type="NCBI Taxonomy" id="2824561"/>
    <lineage>
        <taxon>Bacteria</taxon>
        <taxon>Pseudomonadati</taxon>
        <taxon>Verrucomicrobiota</taxon>
        <taxon>Verrucomicrobiia</taxon>
        <taxon>Verrucomicrobiales</taxon>
        <taxon>Verrucomicrobiaceae</taxon>
        <taxon>Luteolibacter</taxon>
    </lineage>
</organism>
<dbReference type="PANTHER" id="PTHR43037:SF1">
    <property type="entry name" value="BLL1128 PROTEIN"/>
    <property type="match status" value="1"/>
</dbReference>
<accession>A0A975J325</accession>
<evidence type="ECO:0008006" key="5">
    <source>
        <dbReference type="Google" id="ProtNLM"/>
    </source>
</evidence>
<keyword evidence="1 2" id="KW-0732">Signal</keyword>
<dbReference type="AlphaFoldDB" id="A0A975J325"/>
<dbReference type="PANTHER" id="PTHR43037">
    <property type="entry name" value="UNNAMED PRODUCT-RELATED"/>
    <property type="match status" value="1"/>
</dbReference>